<comment type="subcellular location">
    <subcellularLocation>
        <location evidence="1">Membrane</location>
        <topology evidence="1">Multi-pass membrane protein</topology>
    </subcellularLocation>
</comment>
<feature type="transmembrane region" description="Helical" evidence="5">
    <location>
        <begin position="69"/>
        <end position="91"/>
    </location>
</feature>
<keyword evidence="4 5" id="KW-0472">Membrane</keyword>
<dbReference type="Pfam" id="PF04893">
    <property type="entry name" value="Yip1"/>
    <property type="match status" value="1"/>
</dbReference>
<dbReference type="OrthoDB" id="7872013at2"/>
<gene>
    <name evidence="7" type="ORF">ROJ8625_01283</name>
</gene>
<dbReference type="InterPro" id="IPR006977">
    <property type="entry name" value="Yip1_dom"/>
</dbReference>
<evidence type="ECO:0000256" key="2">
    <source>
        <dbReference type="ARBA" id="ARBA00022692"/>
    </source>
</evidence>
<dbReference type="Proteomes" id="UP000193570">
    <property type="component" value="Unassembled WGS sequence"/>
</dbReference>
<evidence type="ECO:0000256" key="5">
    <source>
        <dbReference type="SAM" id="Phobius"/>
    </source>
</evidence>
<name>A0A1X6YSX9_9RHOB</name>
<evidence type="ECO:0000259" key="6">
    <source>
        <dbReference type="Pfam" id="PF04893"/>
    </source>
</evidence>
<proteinExistence type="predicted"/>
<reference evidence="7 8" key="1">
    <citation type="submission" date="2017-03" db="EMBL/GenBank/DDBJ databases">
        <authorList>
            <person name="Afonso C.L."/>
            <person name="Miller P.J."/>
            <person name="Scott M.A."/>
            <person name="Spackman E."/>
            <person name="Goraichik I."/>
            <person name="Dimitrov K.M."/>
            <person name="Suarez D.L."/>
            <person name="Swayne D.E."/>
        </authorList>
    </citation>
    <scope>NUCLEOTIDE SEQUENCE [LARGE SCALE GENOMIC DNA]</scope>
    <source>
        <strain evidence="7 8">CECT 8625</strain>
    </source>
</reference>
<sequence>MTVNGFLSLAWQSVVAPREVARMLLSLRLSGDVVGTGFALVVVLQTALVTLSAQIVPPDPSIAPLLSQPFLFAAGLAVVLVILTLALTWAGRGLGGVARLRDVGLLVVWVQGLDVLVQVLLTILAPLVPPIAALVSLAATGVGLWILLNFLAEAQGFEGVGKAALALLVAVTGLALGLALIVTLSGATVEAV</sequence>
<evidence type="ECO:0000313" key="7">
    <source>
        <dbReference type="EMBL" id="SLN29551.1"/>
    </source>
</evidence>
<organism evidence="7 8">
    <name type="scientific">Roseivivax jejudonensis</name>
    <dbReference type="NCBI Taxonomy" id="1529041"/>
    <lineage>
        <taxon>Bacteria</taxon>
        <taxon>Pseudomonadati</taxon>
        <taxon>Pseudomonadota</taxon>
        <taxon>Alphaproteobacteria</taxon>
        <taxon>Rhodobacterales</taxon>
        <taxon>Roseobacteraceae</taxon>
        <taxon>Roseivivax</taxon>
    </lineage>
</organism>
<evidence type="ECO:0000256" key="3">
    <source>
        <dbReference type="ARBA" id="ARBA00022989"/>
    </source>
</evidence>
<feature type="domain" description="Yip1" evidence="6">
    <location>
        <begin position="11"/>
        <end position="180"/>
    </location>
</feature>
<evidence type="ECO:0000313" key="8">
    <source>
        <dbReference type="Proteomes" id="UP000193570"/>
    </source>
</evidence>
<dbReference type="GO" id="GO:0016020">
    <property type="term" value="C:membrane"/>
    <property type="evidence" value="ECO:0007669"/>
    <property type="project" value="UniProtKB-SubCell"/>
</dbReference>
<evidence type="ECO:0000256" key="1">
    <source>
        <dbReference type="ARBA" id="ARBA00004141"/>
    </source>
</evidence>
<evidence type="ECO:0000256" key="4">
    <source>
        <dbReference type="ARBA" id="ARBA00023136"/>
    </source>
</evidence>
<feature type="transmembrane region" description="Helical" evidence="5">
    <location>
        <begin position="33"/>
        <end position="57"/>
    </location>
</feature>
<dbReference type="EMBL" id="FWFK01000002">
    <property type="protein sequence ID" value="SLN29551.1"/>
    <property type="molecule type" value="Genomic_DNA"/>
</dbReference>
<feature type="transmembrane region" description="Helical" evidence="5">
    <location>
        <begin position="103"/>
        <end position="125"/>
    </location>
</feature>
<protein>
    <submittedName>
        <fullName evidence="7">Yip1 domain protein</fullName>
    </submittedName>
</protein>
<feature type="transmembrane region" description="Helical" evidence="5">
    <location>
        <begin position="131"/>
        <end position="152"/>
    </location>
</feature>
<keyword evidence="8" id="KW-1185">Reference proteome</keyword>
<dbReference type="RefSeq" id="WP_085791033.1">
    <property type="nucleotide sequence ID" value="NZ_FWFK01000002.1"/>
</dbReference>
<accession>A0A1X6YSX9</accession>
<dbReference type="AlphaFoldDB" id="A0A1X6YSX9"/>
<keyword evidence="2 5" id="KW-0812">Transmembrane</keyword>
<feature type="transmembrane region" description="Helical" evidence="5">
    <location>
        <begin position="164"/>
        <end position="187"/>
    </location>
</feature>
<keyword evidence="3 5" id="KW-1133">Transmembrane helix</keyword>